<comment type="caution">
    <text evidence="10">The sequence shown here is derived from an EMBL/GenBank/DDBJ whole genome shotgun (WGS) entry which is preliminary data.</text>
</comment>
<dbReference type="EC" id="2.7.11.1" evidence="1"/>
<dbReference type="GO" id="GO:0004674">
    <property type="term" value="F:protein serine/threonine kinase activity"/>
    <property type="evidence" value="ECO:0007669"/>
    <property type="project" value="TreeGrafter"/>
</dbReference>
<comment type="catalytic activity">
    <reaction evidence="7">
        <text>L-threonyl-[protein] + ATP = O-phospho-L-threonyl-[protein] + ADP + H(+)</text>
        <dbReference type="Rhea" id="RHEA:46608"/>
        <dbReference type="Rhea" id="RHEA-COMP:11060"/>
        <dbReference type="Rhea" id="RHEA-COMP:11605"/>
        <dbReference type="ChEBI" id="CHEBI:15378"/>
        <dbReference type="ChEBI" id="CHEBI:30013"/>
        <dbReference type="ChEBI" id="CHEBI:30616"/>
        <dbReference type="ChEBI" id="CHEBI:61977"/>
        <dbReference type="ChEBI" id="CHEBI:456216"/>
        <dbReference type="EC" id="2.7.11.1"/>
    </reaction>
</comment>
<keyword evidence="3" id="KW-0808">Transferase</keyword>
<dbReference type="GO" id="GO:0005524">
    <property type="term" value="F:ATP binding"/>
    <property type="evidence" value="ECO:0007669"/>
    <property type="project" value="InterPro"/>
</dbReference>
<keyword evidence="5" id="KW-0418">Kinase</keyword>
<dbReference type="Proteomes" id="UP000192578">
    <property type="component" value="Unassembled WGS sequence"/>
</dbReference>
<accession>A0A1W0WH20</accession>
<evidence type="ECO:0000313" key="11">
    <source>
        <dbReference type="Proteomes" id="UP000192578"/>
    </source>
</evidence>
<dbReference type="PANTHER" id="PTHR24361:SF433">
    <property type="entry name" value="PROTEIN KINASE DOMAIN-CONTAINING PROTEIN"/>
    <property type="match status" value="1"/>
</dbReference>
<dbReference type="OrthoDB" id="4062651at2759"/>
<dbReference type="InterPro" id="IPR008271">
    <property type="entry name" value="Ser/Thr_kinase_AS"/>
</dbReference>
<dbReference type="SUPFAM" id="SSF56112">
    <property type="entry name" value="Protein kinase-like (PK-like)"/>
    <property type="match status" value="3"/>
</dbReference>
<proteinExistence type="predicted"/>
<dbReference type="PANTHER" id="PTHR24361">
    <property type="entry name" value="MITOGEN-ACTIVATED KINASE KINASE KINASE"/>
    <property type="match status" value="1"/>
</dbReference>
<dbReference type="AlphaFoldDB" id="A0A1W0WH20"/>
<dbReference type="InterPro" id="IPR000719">
    <property type="entry name" value="Prot_kinase_dom"/>
</dbReference>
<dbReference type="Pfam" id="PF00069">
    <property type="entry name" value="Pkinase"/>
    <property type="match status" value="2"/>
</dbReference>
<dbReference type="PROSITE" id="PS50011">
    <property type="entry name" value="PROTEIN_KINASE_DOM"/>
    <property type="match status" value="3"/>
</dbReference>
<evidence type="ECO:0000256" key="5">
    <source>
        <dbReference type="ARBA" id="ARBA00022777"/>
    </source>
</evidence>
<evidence type="ECO:0000256" key="7">
    <source>
        <dbReference type="ARBA" id="ARBA00047899"/>
    </source>
</evidence>
<evidence type="ECO:0000256" key="1">
    <source>
        <dbReference type="ARBA" id="ARBA00012513"/>
    </source>
</evidence>
<dbReference type="GO" id="GO:0005737">
    <property type="term" value="C:cytoplasm"/>
    <property type="evidence" value="ECO:0007669"/>
    <property type="project" value="TreeGrafter"/>
</dbReference>
<dbReference type="InterPro" id="IPR011009">
    <property type="entry name" value="Kinase-like_dom_sf"/>
</dbReference>
<keyword evidence="11" id="KW-1185">Reference proteome</keyword>
<dbReference type="InterPro" id="IPR053235">
    <property type="entry name" value="Ser_Thr_kinase"/>
</dbReference>
<evidence type="ECO:0000256" key="6">
    <source>
        <dbReference type="ARBA" id="ARBA00022840"/>
    </source>
</evidence>
<keyword evidence="6" id="KW-0067">ATP-binding</keyword>
<protein>
    <recommendedName>
        <fullName evidence="1">non-specific serine/threonine protein kinase</fullName>
        <ecNumber evidence="1">2.7.11.1</ecNumber>
    </recommendedName>
</protein>
<dbReference type="EMBL" id="MTYJ01000104">
    <property type="protein sequence ID" value="OQV14495.1"/>
    <property type="molecule type" value="Genomic_DNA"/>
</dbReference>
<sequence>MSGRQLLRKCKPLDLSSDEFGAAFSGNTLFVYEEVTSSFLEKEINERLVRIVGLHHVNLVKYHAFGLHRLPDSLATGSENRIQLGVLLDVWGNSNQSDTQKRSSCSDSLREFSFKKFIQTHPLTESCIIQYTIDLLEALLYLHNQVPPITLGTLRTQSIILTDTGSLKIWDLINPIYFHNDSKKWREFLQSEDRLYAHPDVVELAWSHVDNRFFPRAETIGMNADFWSLGCIILDMFTQGKLQHIEKNGDLMPEQADERNITNRGRPFIPVIPGSAQQIIQQVCKLCFDDEPYSPDSAEKLLTYIKMGIDGTDNSKKPALTNIPLFSYSTPTDPDRQHTLHYRWMGPVAFGAYGEVHKIAITDSSSDPSKVTSGYEHQLLALKVLKGTLSPHQSATLVQLVHKNVVKYIACGEISIGLDNMSLPAPRAAVLMEYYSGGNLNTLAKKGELKDEDVLRYCKQIANGLQYLHGLSHSTLSPGKPVFHGDLKGENVFLTDNRRTCKIGDMENHHLVELNVKGRTVTCGLRACQGTLYHMSPEVLALAANVNAEGRTFIGRASDIWSFGCVILELFNQGSVPYFYPKNTAVVAFGGQLNGTYTSITKEKQLLDALKNDAHPDFSLRGESSFICPTLKKITGRRLISIIVERCVSMTPEHRPNAAQIYGVLKEIWDYVKAGQAIRKRSPPIPNDNSINKIRYGKFADIYSVKAVDRADLLTLTSEDYEKLMLKILMKHFSGSNLQNVSQMDGMNEQTIFDYLQQITNGLKFLHGENQSHGLKPIFHAHLKGVIMFLTHDRKTCKIGNYDNVYLLGHDQASFEMPTRSGTVVHMAPERLKHFFEKSTNKKWEQTVGLAGYIWSVGCIVLEMLGKGDVKYRTAEEDAERVVLSNLKQYIGQVADGAHPDQTVTKAAGMSPELRRIVSQCLQREMFDSDGIVEQCGRPPASASAAAGLSSYNFSRGIMKCCIIVLRGTSLQLIERNGCRPAITDGS</sequence>
<keyword evidence="2" id="KW-0723">Serine/threonine-protein kinase</keyword>
<evidence type="ECO:0000259" key="9">
    <source>
        <dbReference type="PROSITE" id="PS50011"/>
    </source>
</evidence>
<dbReference type="PROSITE" id="PS00108">
    <property type="entry name" value="PROTEIN_KINASE_ST"/>
    <property type="match status" value="1"/>
</dbReference>
<dbReference type="Gene3D" id="1.10.510.10">
    <property type="entry name" value="Transferase(Phosphotransferase) domain 1"/>
    <property type="match status" value="3"/>
</dbReference>
<evidence type="ECO:0000256" key="4">
    <source>
        <dbReference type="ARBA" id="ARBA00022741"/>
    </source>
</evidence>
<feature type="domain" description="Protein kinase" evidence="9">
    <location>
        <begin position="342"/>
        <end position="670"/>
    </location>
</feature>
<evidence type="ECO:0000313" key="10">
    <source>
        <dbReference type="EMBL" id="OQV14495.1"/>
    </source>
</evidence>
<reference evidence="11" key="1">
    <citation type="submission" date="2017-01" db="EMBL/GenBank/DDBJ databases">
        <title>Comparative genomics of anhydrobiosis in the tardigrade Hypsibius dujardini.</title>
        <authorList>
            <person name="Yoshida Y."/>
            <person name="Koutsovoulos G."/>
            <person name="Laetsch D."/>
            <person name="Stevens L."/>
            <person name="Kumar S."/>
            <person name="Horikawa D."/>
            <person name="Ishino K."/>
            <person name="Komine S."/>
            <person name="Tomita M."/>
            <person name="Blaxter M."/>
            <person name="Arakawa K."/>
        </authorList>
    </citation>
    <scope>NUCLEOTIDE SEQUENCE [LARGE SCALE GENOMIC DNA]</scope>
    <source>
        <strain evidence="11">Z151</strain>
    </source>
</reference>
<comment type="catalytic activity">
    <reaction evidence="8">
        <text>L-seryl-[protein] + ATP = O-phospho-L-seryl-[protein] + ADP + H(+)</text>
        <dbReference type="Rhea" id="RHEA:17989"/>
        <dbReference type="Rhea" id="RHEA-COMP:9863"/>
        <dbReference type="Rhea" id="RHEA-COMP:11604"/>
        <dbReference type="ChEBI" id="CHEBI:15378"/>
        <dbReference type="ChEBI" id="CHEBI:29999"/>
        <dbReference type="ChEBI" id="CHEBI:30616"/>
        <dbReference type="ChEBI" id="CHEBI:83421"/>
        <dbReference type="ChEBI" id="CHEBI:456216"/>
        <dbReference type="EC" id="2.7.11.1"/>
    </reaction>
</comment>
<evidence type="ECO:0000256" key="2">
    <source>
        <dbReference type="ARBA" id="ARBA00022527"/>
    </source>
</evidence>
<keyword evidence="4" id="KW-0547">Nucleotide-binding</keyword>
<evidence type="ECO:0000256" key="3">
    <source>
        <dbReference type="ARBA" id="ARBA00022679"/>
    </source>
</evidence>
<feature type="domain" description="Protein kinase" evidence="9">
    <location>
        <begin position="663"/>
        <end position="941"/>
    </location>
</feature>
<gene>
    <name evidence="10" type="ORF">BV898_11337</name>
</gene>
<feature type="domain" description="Protein kinase" evidence="9">
    <location>
        <begin position="1"/>
        <end position="307"/>
    </location>
</feature>
<organism evidence="10 11">
    <name type="scientific">Hypsibius exemplaris</name>
    <name type="common">Freshwater tardigrade</name>
    <dbReference type="NCBI Taxonomy" id="2072580"/>
    <lineage>
        <taxon>Eukaryota</taxon>
        <taxon>Metazoa</taxon>
        <taxon>Ecdysozoa</taxon>
        <taxon>Tardigrada</taxon>
        <taxon>Eutardigrada</taxon>
        <taxon>Parachela</taxon>
        <taxon>Hypsibioidea</taxon>
        <taxon>Hypsibiidae</taxon>
        <taxon>Hypsibius</taxon>
    </lineage>
</organism>
<name>A0A1W0WH20_HYPEX</name>
<evidence type="ECO:0000256" key="8">
    <source>
        <dbReference type="ARBA" id="ARBA00048679"/>
    </source>
</evidence>
<dbReference type="SMART" id="SM00220">
    <property type="entry name" value="S_TKc"/>
    <property type="match status" value="1"/>
</dbReference>